<evidence type="ECO:0000313" key="1">
    <source>
        <dbReference type="EMBL" id="AUM57841.1"/>
    </source>
</evidence>
<dbReference type="Proteomes" id="UP000240469">
    <property type="component" value="Segment"/>
</dbReference>
<dbReference type="GeneID" id="65072729"/>
<accession>A0A2I6PDP6</accession>
<dbReference type="EMBL" id="MG029511">
    <property type="protein sequence ID" value="AUM57841.1"/>
    <property type="molecule type" value="Genomic_DNA"/>
</dbReference>
<sequence>MNLMQHWKQTGLNLTARRERGVVSFVASMLHHQK</sequence>
<name>A0A2I6PDP6_9CAUD</name>
<keyword evidence="2" id="KW-1185">Reference proteome</keyword>
<protein>
    <submittedName>
        <fullName evidence="1">Uncharacterized protein</fullName>
    </submittedName>
</protein>
<organism evidence="1 2">
    <name type="scientific">Staphylococcus phage phiSa2wa_st30</name>
    <dbReference type="NCBI Taxonomy" id="2060950"/>
    <lineage>
        <taxon>Viruses</taxon>
        <taxon>Duplodnaviria</taxon>
        <taxon>Heunggongvirae</taxon>
        <taxon>Uroviricota</taxon>
        <taxon>Caudoviricetes</taxon>
        <taxon>Triavirus</taxon>
        <taxon>Triavirus st30</taxon>
    </lineage>
</organism>
<dbReference type="KEGG" id="vg:65072729"/>
<proteinExistence type="predicted"/>
<evidence type="ECO:0000313" key="2">
    <source>
        <dbReference type="Proteomes" id="UP000240469"/>
    </source>
</evidence>
<reference evidence="2" key="1">
    <citation type="submission" date="2017-10" db="EMBL/GenBank/DDBJ databases">
        <title>Characterization of PVL bacteriophage from community-associated Staphylococcus aureus in Western Australia.</title>
        <authorList>
            <person name="O'Brien F.G."/>
            <person name="Baines S.L."/>
            <person name="Howden B.P."/>
            <person name="Coombs G.W."/>
        </authorList>
    </citation>
    <scope>NUCLEOTIDE SEQUENCE [LARGE SCALE GENOMIC DNA]</scope>
</reference>
<dbReference type="RefSeq" id="YP_010083736.1">
    <property type="nucleotide sequence ID" value="NC_055047.1"/>
</dbReference>